<evidence type="ECO:0000256" key="9">
    <source>
        <dbReference type="PROSITE-ProRule" id="PRU00560"/>
    </source>
</evidence>
<dbReference type="Proteomes" id="UP001605261">
    <property type="component" value="Unassembled WGS sequence"/>
</dbReference>
<evidence type="ECO:0000256" key="4">
    <source>
        <dbReference type="ARBA" id="ARBA00022840"/>
    </source>
</evidence>
<dbReference type="Pfam" id="PF01396">
    <property type="entry name" value="Zn_ribbon_Top1"/>
    <property type="match status" value="1"/>
</dbReference>
<keyword evidence="1 9" id="KW-0547">Nucleotide-binding</keyword>
<dbReference type="InterPro" id="IPR014016">
    <property type="entry name" value="UvrD-like_ATP-bd"/>
</dbReference>
<feature type="domain" description="UvrD-like helicase ATP-binding" evidence="10">
    <location>
        <begin position="212"/>
        <end position="665"/>
    </location>
</feature>
<evidence type="ECO:0000256" key="1">
    <source>
        <dbReference type="ARBA" id="ARBA00022741"/>
    </source>
</evidence>
<dbReference type="Pfam" id="PF12462">
    <property type="entry name" value="Helicase_IV_N"/>
    <property type="match status" value="1"/>
</dbReference>
<feature type="binding site" evidence="9">
    <location>
        <begin position="233"/>
        <end position="240"/>
    </location>
    <ligand>
        <name>ATP</name>
        <dbReference type="ChEBI" id="CHEBI:30616"/>
    </ligand>
</feature>
<dbReference type="InterPro" id="IPR022161">
    <property type="entry name" value="Helicase_IV_N"/>
</dbReference>
<evidence type="ECO:0000256" key="5">
    <source>
        <dbReference type="ARBA" id="ARBA00023235"/>
    </source>
</evidence>
<dbReference type="SUPFAM" id="SSF57783">
    <property type="entry name" value="Zinc beta-ribbon"/>
    <property type="match status" value="1"/>
</dbReference>
<reference evidence="11 12" key="1">
    <citation type="submission" date="2024-09" db="EMBL/GenBank/DDBJ databases">
        <authorList>
            <consortium name="All-Russian atlas of soil microorganisms"/>
            <consortium name="as a basis for the search for new antimicrobial producers and enzymes with unique properties"/>
            <person name="Sokolova E.A."/>
            <person name="Voronina E.N."/>
        </authorList>
    </citation>
    <scope>NUCLEOTIDE SEQUENCE [LARGE SCALE GENOMIC DNA]</scope>
    <source>
        <strain evidence="11 12">AF-22b-331.1</strain>
    </source>
</reference>
<evidence type="ECO:0000313" key="11">
    <source>
        <dbReference type="EMBL" id="MFG6109742.1"/>
    </source>
</evidence>
<name>A0ABW7CXS6_9GAMM</name>
<keyword evidence="2 9" id="KW-0378">Hydrolase</keyword>
<keyword evidence="5" id="KW-0413">Isomerase</keyword>
<dbReference type="PROSITE" id="PS51198">
    <property type="entry name" value="UVRD_HELICASE_ATP_BIND"/>
    <property type="match status" value="1"/>
</dbReference>
<dbReference type="InterPro" id="IPR014017">
    <property type="entry name" value="DNA_helicase_UvrD-like_C"/>
</dbReference>
<dbReference type="Gene3D" id="3.40.50.300">
    <property type="entry name" value="P-loop containing nucleotide triphosphate hydrolases"/>
    <property type="match status" value="3"/>
</dbReference>
<keyword evidence="3 9" id="KW-0347">Helicase</keyword>
<dbReference type="PANTHER" id="PTHR11070">
    <property type="entry name" value="UVRD / RECB / PCRA DNA HELICASE FAMILY MEMBER"/>
    <property type="match status" value="1"/>
</dbReference>
<keyword evidence="4 9" id="KW-0067">ATP-binding</keyword>
<evidence type="ECO:0000256" key="8">
    <source>
        <dbReference type="ARBA" id="ARBA00048988"/>
    </source>
</evidence>
<dbReference type="Pfam" id="PF13361">
    <property type="entry name" value="UvrD_C"/>
    <property type="match status" value="1"/>
</dbReference>
<protein>
    <recommendedName>
        <fullName evidence="7">DNA 3'-5' helicase</fullName>
        <ecNumber evidence="7">5.6.2.4</ecNumber>
    </recommendedName>
</protein>
<evidence type="ECO:0000256" key="3">
    <source>
        <dbReference type="ARBA" id="ARBA00022806"/>
    </source>
</evidence>
<evidence type="ECO:0000259" key="10">
    <source>
        <dbReference type="PROSITE" id="PS51198"/>
    </source>
</evidence>
<dbReference type="SUPFAM" id="SSF52540">
    <property type="entry name" value="P-loop containing nucleoside triphosphate hydrolases"/>
    <property type="match status" value="1"/>
</dbReference>
<sequence>MTHHWTPSHWGRRFTRTPYWQLRRVGAQIELHIDDRVLPVPITAPPSLQVRRGLVWTGLVLFPGQPDAVRLDGLPNRQARSLRQALRDLEQARAQDQRLLDAEVALLAIRAWLAQADAALDQADAEGHWFTSEQQRALLQQRPTLPLDEDALWAVFDDPALRAQLPGEASRIEAELLRHAQDWTALWDARNGAHLQRELLYSRDLLDRVERQPLTDEQRHAVLCFDNRVQVVAAAGSGKTSTMVAKAAYAIDRGLVAPDHIVLLAFNREAATELQQRTDAALQRLGMQGVQVQARTFHALGRQIIGKATGRLPDVPDWAVDASLGFHRLAELIDVLKDRSHAFRTQWDMFRLVFGRDLPTAGEPAPADGWEADGRHYLHTLNGERVPDIDTCVIADWLFYSGVAYSYERPGHLDPSTDTYSQPPAMFRYPCTGLQHVHLASGEEEPASGAGQPPRHAAGLLHTCARQLRSGALFDILGEALSARGIVLDPNPDRELPEGGARPMPDAELIALVRTFISHAKSNALSTEDMAARLQALPEDRFKHRYRLFLQLAAPILQAWDDALAAERAIDFEDMLNQAAEHVEQGRYVPPYTLVMADEFQDASRARARLCRALVQAPGRYLFAVGDDWQSINRFAGADVSVMTGFADYFGHGQVLKLEQTFRCPQALCDVSSAFVSRNPAQIRKRVQSRAPQQGAALRAFQVGSRDQLRDAVAQYLTQLQQQLDSGAAAPGRDGRLRVFVLGRYNADRAYVPTDWKARHGHCMEVTFLTAHRAKGAEADYVILPGMLDRSFPSTRADDPVLSLAMPHGDAYPLGEERRLFYVALTRARRSVAMFSVRGRRSPFLAELVQVGAVTVTSLDGHAVSDTPCPACGVGVIVPRTGRYGAFESCSSYPRCEYKPGKVPG</sequence>
<comment type="catalytic activity">
    <reaction evidence="6">
        <text>Couples ATP hydrolysis with the unwinding of duplex DNA by translocating in the 3'-5' direction.</text>
        <dbReference type="EC" id="5.6.2.4"/>
    </reaction>
</comment>
<evidence type="ECO:0000256" key="6">
    <source>
        <dbReference type="ARBA" id="ARBA00034617"/>
    </source>
</evidence>
<proteinExistence type="predicted"/>
<organism evidence="11 12">
    <name type="scientific">Stenotrophomonas nematodicola</name>
    <dbReference type="NCBI Taxonomy" id="2656746"/>
    <lineage>
        <taxon>Bacteria</taxon>
        <taxon>Pseudomonadati</taxon>
        <taxon>Pseudomonadota</taxon>
        <taxon>Gammaproteobacteria</taxon>
        <taxon>Lysobacterales</taxon>
        <taxon>Lysobacteraceae</taxon>
        <taxon>Stenotrophomonas</taxon>
    </lineage>
</organism>
<dbReference type="EMBL" id="JBHGCJ010000007">
    <property type="protein sequence ID" value="MFG6109742.1"/>
    <property type="molecule type" value="Genomic_DNA"/>
</dbReference>
<gene>
    <name evidence="11" type="ORF">ACEU0G_003761</name>
</gene>
<comment type="caution">
    <text evidence="11">The sequence shown here is derived from an EMBL/GenBank/DDBJ whole genome shotgun (WGS) entry which is preliminary data.</text>
</comment>
<evidence type="ECO:0000256" key="2">
    <source>
        <dbReference type="ARBA" id="ARBA00022801"/>
    </source>
</evidence>
<evidence type="ECO:0000256" key="7">
    <source>
        <dbReference type="ARBA" id="ARBA00034808"/>
    </source>
</evidence>
<comment type="catalytic activity">
    <reaction evidence="8">
        <text>ATP + H2O = ADP + phosphate + H(+)</text>
        <dbReference type="Rhea" id="RHEA:13065"/>
        <dbReference type="ChEBI" id="CHEBI:15377"/>
        <dbReference type="ChEBI" id="CHEBI:15378"/>
        <dbReference type="ChEBI" id="CHEBI:30616"/>
        <dbReference type="ChEBI" id="CHEBI:43474"/>
        <dbReference type="ChEBI" id="CHEBI:456216"/>
        <dbReference type="EC" id="5.6.2.4"/>
    </reaction>
</comment>
<dbReference type="Gene3D" id="3.30.65.10">
    <property type="entry name" value="Bacterial Topoisomerase I, domain 1"/>
    <property type="match status" value="1"/>
</dbReference>
<dbReference type="InterPro" id="IPR000212">
    <property type="entry name" value="DNA_helicase_UvrD/REP"/>
</dbReference>
<dbReference type="EC" id="5.6.2.4" evidence="7"/>
<dbReference type="InterPro" id="IPR013498">
    <property type="entry name" value="Topo_IA_Znf"/>
</dbReference>
<accession>A0ABW7CXS6</accession>
<dbReference type="Pfam" id="PF00580">
    <property type="entry name" value="UvrD-helicase"/>
    <property type="match status" value="1"/>
</dbReference>
<keyword evidence="12" id="KW-1185">Reference proteome</keyword>
<dbReference type="RefSeq" id="WP_394163552.1">
    <property type="nucleotide sequence ID" value="NZ_JBHGCJ010000007.1"/>
</dbReference>
<evidence type="ECO:0000313" key="12">
    <source>
        <dbReference type="Proteomes" id="UP001605261"/>
    </source>
</evidence>
<dbReference type="PANTHER" id="PTHR11070:SF63">
    <property type="entry name" value="DNA HELICASE IV"/>
    <property type="match status" value="1"/>
</dbReference>
<dbReference type="InterPro" id="IPR027417">
    <property type="entry name" value="P-loop_NTPase"/>
</dbReference>